<dbReference type="RefSeq" id="XP_004347391.1">
    <property type="nucleotide sequence ID" value="XM_004347341.2"/>
</dbReference>
<dbReference type="PANTHER" id="PTHR43561">
    <property type="match status" value="1"/>
</dbReference>
<evidence type="ECO:0000256" key="8">
    <source>
        <dbReference type="ARBA" id="ARBA00023098"/>
    </source>
</evidence>
<evidence type="ECO:0000256" key="2">
    <source>
        <dbReference type="ARBA" id="ARBA00005005"/>
    </source>
</evidence>
<evidence type="ECO:0000256" key="7">
    <source>
        <dbReference type="ARBA" id="ARBA00023027"/>
    </source>
</evidence>
<dbReference type="EC" id="1.1.1.35" evidence="4"/>
<dbReference type="AlphaFoldDB" id="A0A0D2WRL9"/>
<evidence type="ECO:0000256" key="3">
    <source>
        <dbReference type="ARBA" id="ARBA00009463"/>
    </source>
</evidence>
<dbReference type="GO" id="GO:0006635">
    <property type="term" value="P:fatty acid beta-oxidation"/>
    <property type="evidence" value="ECO:0007669"/>
    <property type="project" value="TreeGrafter"/>
</dbReference>
<proteinExistence type="inferred from homology"/>
<dbReference type="PROSITE" id="PS00067">
    <property type="entry name" value="3HCDH"/>
    <property type="match status" value="1"/>
</dbReference>
<feature type="site" description="Important for catalytic activity" evidence="11">
    <location>
        <position position="178"/>
    </location>
</feature>
<dbReference type="Pfam" id="PF00725">
    <property type="entry name" value="3HCDH"/>
    <property type="match status" value="1"/>
</dbReference>
<keyword evidence="9" id="KW-0496">Mitochondrion</keyword>
<dbReference type="EMBL" id="KE346366">
    <property type="protein sequence ID" value="KJE93928.1"/>
    <property type="molecule type" value="Genomic_DNA"/>
</dbReference>
<evidence type="ECO:0000313" key="15">
    <source>
        <dbReference type="Proteomes" id="UP000008743"/>
    </source>
</evidence>
<evidence type="ECO:0000313" key="14">
    <source>
        <dbReference type="EMBL" id="KJE93928.1"/>
    </source>
</evidence>
<dbReference type="STRING" id="595528.A0A0D2WRL9"/>
<evidence type="ECO:0000256" key="4">
    <source>
        <dbReference type="ARBA" id="ARBA00013000"/>
    </source>
</evidence>
<evidence type="ECO:0000256" key="10">
    <source>
        <dbReference type="ARBA" id="ARBA00049556"/>
    </source>
</evidence>
<dbReference type="InterPro" id="IPR006180">
    <property type="entry name" value="3-OHacyl-CoA_DH_CS"/>
</dbReference>
<dbReference type="FunFam" id="3.40.50.720:FF:000009">
    <property type="entry name" value="Fatty oxidation complex, alpha subunit"/>
    <property type="match status" value="1"/>
</dbReference>
<dbReference type="InterPro" id="IPR036291">
    <property type="entry name" value="NAD(P)-bd_dom_sf"/>
</dbReference>
<comment type="catalytic activity">
    <reaction evidence="10">
        <text>a (3S)-3-hydroxyacyl-CoA + NAD(+) = a 3-oxoacyl-CoA + NADH + H(+)</text>
        <dbReference type="Rhea" id="RHEA:22432"/>
        <dbReference type="ChEBI" id="CHEBI:15378"/>
        <dbReference type="ChEBI" id="CHEBI:57318"/>
        <dbReference type="ChEBI" id="CHEBI:57540"/>
        <dbReference type="ChEBI" id="CHEBI:57945"/>
        <dbReference type="ChEBI" id="CHEBI:90726"/>
        <dbReference type="EC" id="1.1.1.35"/>
    </reaction>
</comment>
<reference evidence="15" key="1">
    <citation type="submission" date="2011-02" db="EMBL/GenBank/DDBJ databases">
        <title>The Genome Sequence of Capsaspora owczarzaki ATCC 30864.</title>
        <authorList>
            <person name="Russ C."/>
            <person name="Cuomo C."/>
            <person name="Burger G."/>
            <person name="Gray M.W."/>
            <person name="Holland P.W.H."/>
            <person name="King N."/>
            <person name="Lang F.B.F."/>
            <person name="Roger A.J."/>
            <person name="Ruiz-Trillo I."/>
            <person name="Young S.K."/>
            <person name="Zeng Q."/>
            <person name="Gargeya S."/>
            <person name="Alvarado L."/>
            <person name="Berlin A."/>
            <person name="Chapman S.B."/>
            <person name="Chen Z."/>
            <person name="Freedman E."/>
            <person name="Gellesch M."/>
            <person name="Goldberg J."/>
            <person name="Griggs A."/>
            <person name="Gujja S."/>
            <person name="Heilman E."/>
            <person name="Heiman D."/>
            <person name="Howarth C."/>
            <person name="Mehta T."/>
            <person name="Neiman D."/>
            <person name="Pearson M."/>
            <person name="Roberts A."/>
            <person name="Saif S."/>
            <person name="Shea T."/>
            <person name="Shenoy N."/>
            <person name="Sisk P."/>
            <person name="Stolte C."/>
            <person name="Sykes S."/>
            <person name="White J."/>
            <person name="Yandava C."/>
            <person name="Haas B."/>
            <person name="Nusbaum C."/>
            <person name="Birren B."/>
        </authorList>
    </citation>
    <scope>NUCLEOTIDE SEQUENCE</scope>
    <source>
        <strain evidence="15">ATCC 30864</strain>
    </source>
</reference>
<accession>A0A0D2WRL9</accession>
<dbReference type="OrthoDB" id="5958943at2759"/>
<dbReference type="InterPro" id="IPR008927">
    <property type="entry name" value="6-PGluconate_DH-like_C_sf"/>
</dbReference>
<gene>
    <name evidence="14" type="ORF">CAOG_004644</name>
</gene>
<dbReference type="Proteomes" id="UP000008743">
    <property type="component" value="Unassembled WGS sequence"/>
</dbReference>
<keyword evidence="7" id="KW-0520">NAD</keyword>
<evidence type="ECO:0000256" key="1">
    <source>
        <dbReference type="ARBA" id="ARBA00004305"/>
    </source>
</evidence>
<protein>
    <recommendedName>
        <fullName evidence="4">3-hydroxyacyl-CoA dehydrogenase</fullName>
        <ecNumber evidence="4">1.1.1.35</ecNumber>
    </recommendedName>
</protein>
<dbReference type="InterPro" id="IPR006108">
    <property type="entry name" value="3HC_DH_C"/>
</dbReference>
<comment type="similarity">
    <text evidence="3">Belongs to the 3-hydroxyacyl-CoA dehydrogenase family.</text>
</comment>
<name>A0A0D2WRL9_CAPO3</name>
<dbReference type="InterPro" id="IPR052242">
    <property type="entry name" value="Mito_3-hydroxyacyl-CoA_DH"/>
</dbReference>
<keyword evidence="8" id="KW-0443">Lipid metabolism</keyword>
<comment type="pathway">
    <text evidence="2">Lipid metabolism; fatty acid beta-oxidation.</text>
</comment>
<dbReference type="PhylomeDB" id="A0A0D2WRL9"/>
<organism evidence="14 15">
    <name type="scientific">Capsaspora owczarzaki (strain ATCC 30864)</name>
    <dbReference type="NCBI Taxonomy" id="595528"/>
    <lineage>
        <taxon>Eukaryota</taxon>
        <taxon>Filasterea</taxon>
        <taxon>Capsaspora</taxon>
    </lineage>
</organism>
<dbReference type="Pfam" id="PF02737">
    <property type="entry name" value="3HCDH_N"/>
    <property type="match status" value="1"/>
</dbReference>
<feature type="domain" description="3-hydroxyacyl-CoA dehydrogenase NAD binding" evidence="13">
    <location>
        <begin position="29"/>
        <end position="222"/>
    </location>
</feature>
<evidence type="ECO:0000256" key="11">
    <source>
        <dbReference type="PIRSR" id="PIRSR000105-1"/>
    </source>
</evidence>
<dbReference type="InterPro" id="IPR006176">
    <property type="entry name" value="3-OHacyl-CoA_DH_NAD-bd"/>
</dbReference>
<dbReference type="SUPFAM" id="SSF48179">
    <property type="entry name" value="6-phosphogluconate dehydrogenase C-terminal domain-like"/>
    <property type="match status" value="1"/>
</dbReference>
<dbReference type="eggNOG" id="KOG2304">
    <property type="taxonomic scope" value="Eukaryota"/>
</dbReference>
<evidence type="ECO:0000259" key="13">
    <source>
        <dbReference type="Pfam" id="PF02737"/>
    </source>
</evidence>
<feature type="domain" description="3-hydroxyacyl-CoA dehydrogenase C-terminal" evidence="12">
    <location>
        <begin position="224"/>
        <end position="321"/>
    </location>
</feature>
<comment type="subcellular location">
    <subcellularLocation>
        <location evidence="1">Mitochondrion matrix</location>
    </subcellularLocation>
</comment>
<evidence type="ECO:0000256" key="5">
    <source>
        <dbReference type="ARBA" id="ARBA00022832"/>
    </source>
</evidence>
<dbReference type="InParanoid" id="A0A0D2WRL9"/>
<evidence type="ECO:0000256" key="6">
    <source>
        <dbReference type="ARBA" id="ARBA00023002"/>
    </source>
</evidence>
<keyword evidence="6" id="KW-0560">Oxidoreductase</keyword>
<dbReference type="PIRSF" id="PIRSF000105">
    <property type="entry name" value="HCDH"/>
    <property type="match status" value="1"/>
</dbReference>
<sequence length="331" mass="35540">MLSAVSRASAVRAFSSLAARAEAQHPIKNVTIFGAGFMGAGIAQVSAEAGYNVKLVDVSSAAAEKGVAGIKSNVARDARKKFAELAKTSAEQAAESERKHVEAIVGRIQATDKLESAVAEADLVIEAIVENIKVKQDLFRKLDAHAPKHAILASNTSSLRVTDIASATNRRDRVGGLHFFSPVPVMKLVEIVRTDDTSNDTHAALLDFGKSVKKVTVSCKDTPGFVVNRLLVPLMLEAIRMLERGDASKEDIDAAMKFGANHPMGPLELGDFVGLDVCHSIIEGWHQSYPDVQLFNPSPLLTKLVSEKKFGRKTGEGFYVYPPAAPKPAKK</sequence>
<dbReference type="PANTHER" id="PTHR43561:SF3">
    <property type="entry name" value="HYDROXYACYL-COENZYME A DEHYDROGENASE, MITOCHONDRIAL"/>
    <property type="match status" value="1"/>
</dbReference>
<dbReference type="SUPFAM" id="SSF51735">
    <property type="entry name" value="NAD(P)-binding Rossmann-fold domains"/>
    <property type="match status" value="1"/>
</dbReference>
<dbReference type="GO" id="GO:0005759">
    <property type="term" value="C:mitochondrial matrix"/>
    <property type="evidence" value="ECO:0007669"/>
    <property type="project" value="UniProtKB-SubCell"/>
</dbReference>
<dbReference type="Gene3D" id="3.40.50.720">
    <property type="entry name" value="NAD(P)-binding Rossmann-like Domain"/>
    <property type="match status" value="1"/>
</dbReference>
<keyword evidence="5" id="KW-0276">Fatty acid metabolism</keyword>
<dbReference type="Gene3D" id="1.10.1040.10">
    <property type="entry name" value="N-(1-d-carboxylethyl)-l-norvaline Dehydrogenase, domain 2"/>
    <property type="match status" value="1"/>
</dbReference>
<evidence type="ECO:0000259" key="12">
    <source>
        <dbReference type="Pfam" id="PF00725"/>
    </source>
</evidence>
<dbReference type="GO" id="GO:0070403">
    <property type="term" value="F:NAD+ binding"/>
    <property type="evidence" value="ECO:0007669"/>
    <property type="project" value="InterPro"/>
</dbReference>
<keyword evidence="15" id="KW-1185">Reference proteome</keyword>
<dbReference type="InterPro" id="IPR022694">
    <property type="entry name" value="3-OHacyl-CoA_DH"/>
</dbReference>
<dbReference type="InterPro" id="IPR013328">
    <property type="entry name" value="6PGD_dom2"/>
</dbReference>
<dbReference type="OMA" id="MAHPMGP"/>
<evidence type="ECO:0000256" key="9">
    <source>
        <dbReference type="ARBA" id="ARBA00023128"/>
    </source>
</evidence>
<dbReference type="GO" id="GO:0003857">
    <property type="term" value="F:(3S)-3-hydroxyacyl-CoA dehydrogenase (NAD+) activity"/>
    <property type="evidence" value="ECO:0007669"/>
    <property type="project" value="UniProtKB-EC"/>
</dbReference>